<dbReference type="PROSITE" id="PS51186">
    <property type="entry name" value="GNAT"/>
    <property type="match status" value="1"/>
</dbReference>
<evidence type="ECO:0000313" key="4">
    <source>
        <dbReference type="EMBL" id="GID11373.1"/>
    </source>
</evidence>
<feature type="domain" description="N-acetyltransferase" evidence="3">
    <location>
        <begin position="8"/>
        <end position="150"/>
    </location>
</feature>
<dbReference type="GO" id="GO:0016747">
    <property type="term" value="F:acyltransferase activity, transferring groups other than amino-acyl groups"/>
    <property type="evidence" value="ECO:0007669"/>
    <property type="project" value="InterPro"/>
</dbReference>
<dbReference type="AlphaFoldDB" id="A0A8J3JAU4"/>
<organism evidence="4 5">
    <name type="scientific">Actinocatenispora rupis</name>
    <dbReference type="NCBI Taxonomy" id="519421"/>
    <lineage>
        <taxon>Bacteria</taxon>
        <taxon>Bacillati</taxon>
        <taxon>Actinomycetota</taxon>
        <taxon>Actinomycetes</taxon>
        <taxon>Micromonosporales</taxon>
        <taxon>Micromonosporaceae</taxon>
        <taxon>Actinocatenispora</taxon>
    </lineage>
</organism>
<comment type="caution">
    <text evidence="4">The sequence shown here is derived from an EMBL/GenBank/DDBJ whole genome shotgun (WGS) entry which is preliminary data.</text>
</comment>
<name>A0A8J3JAU4_9ACTN</name>
<dbReference type="PANTHER" id="PTHR43877:SF2">
    <property type="entry name" value="AMINOALKYLPHOSPHONATE N-ACETYLTRANSFERASE-RELATED"/>
    <property type="match status" value="1"/>
</dbReference>
<dbReference type="InterPro" id="IPR000182">
    <property type="entry name" value="GNAT_dom"/>
</dbReference>
<dbReference type="Pfam" id="PF00583">
    <property type="entry name" value="Acetyltransf_1"/>
    <property type="match status" value="1"/>
</dbReference>
<dbReference type="InterPro" id="IPR016181">
    <property type="entry name" value="Acyl_CoA_acyltransferase"/>
</dbReference>
<dbReference type="SUPFAM" id="SSF55729">
    <property type="entry name" value="Acyl-CoA N-acyltransferases (Nat)"/>
    <property type="match status" value="1"/>
</dbReference>
<dbReference type="Proteomes" id="UP000612808">
    <property type="component" value="Unassembled WGS sequence"/>
</dbReference>
<evidence type="ECO:0000256" key="1">
    <source>
        <dbReference type="ARBA" id="ARBA00022679"/>
    </source>
</evidence>
<accession>A0A8J3JAU4</accession>
<keyword evidence="5" id="KW-1185">Reference proteome</keyword>
<gene>
    <name evidence="4" type="ORF">Aru02nite_22620</name>
</gene>
<evidence type="ECO:0000259" key="3">
    <source>
        <dbReference type="PROSITE" id="PS51186"/>
    </source>
</evidence>
<reference evidence="4" key="1">
    <citation type="submission" date="2021-01" db="EMBL/GenBank/DDBJ databases">
        <title>Whole genome shotgun sequence of Actinocatenispora rupis NBRC 107355.</title>
        <authorList>
            <person name="Komaki H."/>
            <person name="Tamura T."/>
        </authorList>
    </citation>
    <scope>NUCLEOTIDE SEQUENCE</scope>
    <source>
        <strain evidence="4">NBRC 107355</strain>
    </source>
</reference>
<dbReference type="CDD" id="cd04301">
    <property type="entry name" value="NAT_SF"/>
    <property type="match status" value="1"/>
</dbReference>
<dbReference type="EMBL" id="BOMB01000012">
    <property type="protein sequence ID" value="GID11373.1"/>
    <property type="molecule type" value="Genomic_DNA"/>
</dbReference>
<dbReference type="Gene3D" id="3.40.630.30">
    <property type="match status" value="1"/>
</dbReference>
<keyword evidence="2" id="KW-0012">Acyltransferase</keyword>
<evidence type="ECO:0000313" key="5">
    <source>
        <dbReference type="Proteomes" id="UP000612808"/>
    </source>
</evidence>
<dbReference type="InterPro" id="IPR050832">
    <property type="entry name" value="Bact_Acetyltransf"/>
</dbReference>
<proteinExistence type="predicted"/>
<evidence type="ECO:0000256" key="2">
    <source>
        <dbReference type="ARBA" id="ARBA00023315"/>
    </source>
</evidence>
<keyword evidence="1" id="KW-0808">Transferase</keyword>
<dbReference type="PANTHER" id="PTHR43877">
    <property type="entry name" value="AMINOALKYLPHOSPHONATE N-ACETYLTRANSFERASE-RELATED-RELATED"/>
    <property type="match status" value="1"/>
</dbReference>
<protein>
    <recommendedName>
        <fullName evidence="3">N-acetyltransferase domain-containing protein</fullName>
    </recommendedName>
</protein>
<dbReference type="RefSeq" id="WP_203657371.1">
    <property type="nucleotide sequence ID" value="NZ_BAAAZM010000006.1"/>
</dbReference>
<sequence>MKTLTGTEAYGPAAELLREYMAEVARRVDGFDGGGADPDVEARDGTMIVVCGDDGTPLGCLAVREIAPGIGEIKRMYVRPTARGAGLGGRLIEVAEQAAERLGCTVLRLDTAGDRLPEAYRLYLRHGFVEIPRYNDNPSATHWLEKRLMVAGNRS</sequence>